<sequence>MRYALNSNKERVEVSYSKEKAVCQLCGETVNGRKGEERKKHWAHRKKCDHWYEPITAWHLKWQNHFPKENREVVIKKGDEKHRADIHLDNGIIIEIQNSPIKPAHIRAREEFYGKEQLIWILNGKNLLSHCNIIQSEIPFKYSFTIDFPKNISNNINYFNPKFCKEFLKVGILKDFSRSSLDTQIDYENHKIKFEALGDLFHMDYDEKIRQKYYMVNFYQYYFELEYVAEFRDNIKFRTNKWRVDLKKYHLNKKYWKKFIDKMSAPVFLDNLEGIEEDELFWFQKNKTVRKDKFLKKYREFTKTGNIKDSSEIAGFNEKM</sequence>
<keyword evidence="3" id="KW-1185">Reference proteome</keyword>
<protein>
    <recommendedName>
        <fullName evidence="1">Competence protein CoiA nuclease-like domain-containing protein</fullName>
    </recommendedName>
</protein>
<dbReference type="EMBL" id="LKTP01000008">
    <property type="protein sequence ID" value="KRG29572.1"/>
    <property type="molecule type" value="Genomic_DNA"/>
</dbReference>
<reference evidence="2" key="1">
    <citation type="submission" date="2015-10" db="EMBL/GenBank/DDBJ databases">
        <title>Draft genome sequence of Salegentibacter mishustinae KCTC 12263.</title>
        <authorList>
            <person name="Lin W."/>
            <person name="Zheng Q."/>
        </authorList>
    </citation>
    <scope>NUCLEOTIDE SEQUENCE [LARGE SCALE GENOMIC DNA]</scope>
    <source>
        <strain evidence="2">KCTC 12263</strain>
    </source>
</reference>
<dbReference type="AlphaFoldDB" id="A0A0Q9ZKA8"/>
<evidence type="ECO:0000313" key="3">
    <source>
        <dbReference type="Proteomes" id="UP000051643"/>
    </source>
</evidence>
<gene>
    <name evidence="2" type="ORF">APR42_16295</name>
</gene>
<organism evidence="2 3">
    <name type="scientific">Salegentibacter mishustinae</name>
    <dbReference type="NCBI Taxonomy" id="270918"/>
    <lineage>
        <taxon>Bacteria</taxon>
        <taxon>Pseudomonadati</taxon>
        <taxon>Bacteroidota</taxon>
        <taxon>Flavobacteriia</taxon>
        <taxon>Flavobacteriales</taxon>
        <taxon>Flavobacteriaceae</taxon>
        <taxon>Salegentibacter</taxon>
    </lineage>
</organism>
<dbReference type="STRING" id="270918.APR42_16295"/>
<accession>A0A0Q9ZKA8</accession>
<evidence type="ECO:0000259" key="1">
    <source>
        <dbReference type="Pfam" id="PF06054"/>
    </source>
</evidence>
<comment type="caution">
    <text evidence="2">The sequence shown here is derived from an EMBL/GenBank/DDBJ whole genome shotgun (WGS) entry which is preliminary data.</text>
</comment>
<proteinExistence type="predicted"/>
<evidence type="ECO:0000313" key="2">
    <source>
        <dbReference type="EMBL" id="KRG29572.1"/>
    </source>
</evidence>
<name>A0A0Q9ZKA8_9FLAO</name>
<dbReference type="RefSeq" id="WP_057481310.1">
    <property type="nucleotide sequence ID" value="NZ_BMWR01000011.1"/>
</dbReference>
<dbReference type="InterPro" id="IPR010330">
    <property type="entry name" value="CoiA_nuc"/>
</dbReference>
<feature type="domain" description="Competence protein CoiA nuclease-like" evidence="1">
    <location>
        <begin position="81"/>
        <end position="197"/>
    </location>
</feature>
<dbReference type="Proteomes" id="UP000051643">
    <property type="component" value="Unassembled WGS sequence"/>
</dbReference>
<dbReference type="Pfam" id="PF06054">
    <property type="entry name" value="CoiA_nuc"/>
    <property type="match status" value="1"/>
</dbReference>
<dbReference type="OrthoDB" id="4212451at2"/>